<name>A0A8T1PKZ0_CARIL</name>
<accession>A0A8T1PKZ0</accession>
<gene>
    <name evidence="2" type="ORF">CIPAW_09G219800</name>
</gene>
<dbReference type="Proteomes" id="UP000811609">
    <property type="component" value="Chromosome 9"/>
</dbReference>
<dbReference type="EMBL" id="CM031817">
    <property type="protein sequence ID" value="KAG6643555.1"/>
    <property type="molecule type" value="Genomic_DNA"/>
</dbReference>
<keyword evidence="3" id="KW-1185">Reference proteome</keyword>
<feature type="domain" description="MCM OB" evidence="1">
    <location>
        <begin position="22"/>
        <end position="76"/>
    </location>
</feature>
<dbReference type="Pfam" id="PF17207">
    <property type="entry name" value="MCM_OB"/>
    <property type="match status" value="1"/>
</dbReference>
<protein>
    <recommendedName>
        <fullName evidence="1">MCM OB domain-containing protein</fullName>
    </recommendedName>
</protein>
<comment type="caution">
    <text evidence="2">The sequence shown here is derived from an EMBL/GenBank/DDBJ whole genome shotgun (WGS) entry which is preliminary data.</text>
</comment>
<organism evidence="2 3">
    <name type="scientific">Carya illinoinensis</name>
    <name type="common">Pecan</name>
    <dbReference type="NCBI Taxonomy" id="32201"/>
    <lineage>
        <taxon>Eukaryota</taxon>
        <taxon>Viridiplantae</taxon>
        <taxon>Streptophyta</taxon>
        <taxon>Embryophyta</taxon>
        <taxon>Tracheophyta</taxon>
        <taxon>Spermatophyta</taxon>
        <taxon>Magnoliopsida</taxon>
        <taxon>eudicotyledons</taxon>
        <taxon>Gunneridae</taxon>
        <taxon>Pentapetalae</taxon>
        <taxon>rosids</taxon>
        <taxon>fabids</taxon>
        <taxon>Fagales</taxon>
        <taxon>Juglandaceae</taxon>
        <taxon>Carya</taxon>
    </lineage>
</organism>
<evidence type="ECO:0000313" key="2">
    <source>
        <dbReference type="EMBL" id="KAG6643555.1"/>
    </source>
</evidence>
<dbReference type="AlphaFoldDB" id="A0A8T1PKZ0"/>
<proteinExistence type="predicted"/>
<sequence length="110" mass="12128">MEDPVTGGVQVLLTSKEDPVSMRFLGAQYISKLVKIAGIAIAASRTKAKATYVTLICKNCRNSKQVPCRPGWCNCPSLLRSYPSGREKSHAHLIHGLWFQIRASMSINKP</sequence>
<evidence type="ECO:0000313" key="3">
    <source>
        <dbReference type="Proteomes" id="UP000811609"/>
    </source>
</evidence>
<dbReference type="InterPro" id="IPR033762">
    <property type="entry name" value="MCM_OB"/>
</dbReference>
<evidence type="ECO:0000259" key="1">
    <source>
        <dbReference type="Pfam" id="PF17207"/>
    </source>
</evidence>
<reference evidence="2" key="1">
    <citation type="submission" date="2020-12" db="EMBL/GenBank/DDBJ databases">
        <title>WGS assembly of Carya illinoinensis cv. Pawnee.</title>
        <authorList>
            <person name="Platts A."/>
            <person name="Shu S."/>
            <person name="Wright S."/>
            <person name="Barry K."/>
            <person name="Edger P."/>
            <person name="Pires J.C."/>
            <person name="Schmutz J."/>
        </authorList>
    </citation>
    <scope>NUCLEOTIDE SEQUENCE</scope>
    <source>
        <tissue evidence="2">Leaf</tissue>
    </source>
</reference>